<organism evidence="12 13">
    <name type="scientific">Fulvimonas soli</name>
    <dbReference type="NCBI Taxonomy" id="155197"/>
    <lineage>
        <taxon>Bacteria</taxon>
        <taxon>Pseudomonadati</taxon>
        <taxon>Pseudomonadota</taxon>
        <taxon>Gammaproteobacteria</taxon>
        <taxon>Lysobacterales</taxon>
        <taxon>Rhodanobacteraceae</taxon>
        <taxon>Fulvimonas</taxon>
    </lineage>
</organism>
<comment type="subcellular location">
    <subcellularLocation>
        <location evidence="1 8">Periplasm</location>
    </subcellularLocation>
</comment>
<dbReference type="InterPro" id="IPR008962">
    <property type="entry name" value="PapD-like_sf"/>
</dbReference>
<feature type="domain" description="Pili assembly chaperone C-terminal" evidence="11">
    <location>
        <begin position="176"/>
        <end position="239"/>
    </location>
</feature>
<dbReference type="InterPro" id="IPR018046">
    <property type="entry name" value="Pili_assmbl_chaperone_CS"/>
</dbReference>
<dbReference type="InterPro" id="IPR036316">
    <property type="entry name" value="Pili_assmbl_chap_C_dom_sf"/>
</dbReference>
<evidence type="ECO:0000256" key="2">
    <source>
        <dbReference type="ARBA" id="ARBA00007399"/>
    </source>
</evidence>
<dbReference type="PROSITE" id="PS00635">
    <property type="entry name" value="PILI_CHAPERONE"/>
    <property type="match status" value="1"/>
</dbReference>
<dbReference type="SUPFAM" id="SSF49584">
    <property type="entry name" value="Periplasmic chaperone C-domain"/>
    <property type="match status" value="1"/>
</dbReference>
<evidence type="ECO:0000256" key="6">
    <source>
        <dbReference type="ARBA" id="ARBA00023186"/>
    </source>
</evidence>
<dbReference type="InterPro" id="IPR050643">
    <property type="entry name" value="Periplasmic_pilus_chap"/>
</dbReference>
<dbReference type="Proteomes" id="UP000245812">
    <property type="component" value="Unassembled WGS sequence"/>
</dbReference>
<evidence type="ECO:0000256" key="8">
    <source>
        <dbReference type="RuleBase" id="RU003918"/>
    </source>
</evidence>
<dbReference type="Pfam" id="PF02753">
    <property type="entry name" value="PapD_C"/>
    <property type="match status" value="1"/>
</dbReference>
<sequence length="247" mass="26472">MKRFVCALGAGLLALCLGVPHAQANVLIGGTRVVFPAKDGEVTVRLTNDNDHPVLVESWIDRGDVHSTPESVDVPFLITPPLFRMEAKKEQSLRIVFTHEQLPADRESLFWLNVLEVPPKPTGPQTEGQNILQLALRSRLKLFYRPAGLPGDPLKAPGELAWKVVADGKGYALEAHNPTPYHVTISELSVAAGGRNATAEIGMVAPLSDLRLPLHDAAQKPAPGSAVTYTAINDFGAAVSFKGTVAP</sequence>
<keyword evidence="7" id="KW-0393">Immunoglobulin domain</keyword>
<dbReference type="GO" id="GO:0030288">
    <property type="term" value="C:outer membrane-bounded periplasmic space"/>
    <property type="evidence" value="ECO:0007669"/>
    <property type="project" value="InterPro"/>
</dbReference>
<keyword evidence="5" id="KW-0574">Periplasm</keyword>
<protein>
    <submittedName>
        <fullName evidence="12">Chaperone protein EcpD</fullName>
    </submittedName>
</protein>
<name>A0A316I179_9GAMM</name>
<feature type="signal peptide" evidence="9">
    <location>
        <begin position="1"/>
        <end position="24"/>
    </location>
</feature>
<dbReference type="EMBL" id="QGHC01000007">
    <property type="protein sequence ID" value="PWK86739.1"/>
    <property type="molecule type" value="Genomic_DNA"/>
</dbReference>
<dbReference type="GO" id="GO:0071555">
    <property type="term" value="P:cell wall organization"/>
    <property type="evidence" value="ECO:0007669"/>
    <property type="project" value="InterPro"/>
</dbReference>
<dbReference type="RefSeq" id="WP_109723739.1">
    <property type="nucleotide sequence ID" value="NZ_MSZV01000018.1"/>
</dbReference>
<keyword evidence="13" id="KW-1185">Reference proteome</keyword>
<dbReference type="OrthoDB" id="9131059at2"/>
<gene>
    <name evidence="12" type="ORF">C7456_107130</name>
</gene>
<dbReference type="InterPro" id="IPR001829">
    <property type="entry name" value="Pili_assmbl_chaperone_bac"/>
</dbReference>
<dbReference type="PANTHER" id="PTHR30251">
    <property type="entry name" value="PILUS ASSEMBLY CHAPERONE"/>
    <property type="match status" value="1"/>
</dbReference>
<proteinExistence type="inferred from homology"/>
<dbReference type="AlphaFoldDB" id="A0A316I179"/>
<dbReference type="InterPro" id="IPR016148">
    <property type="entry name" value="Pili_assmbl_chaperone_C"/>
</dbReference>
<evidence type="ECO:0000256" key="9">
    <source>
        <dbReference type="SAM" id="SignalP"/>
    </source>
</evidence>
<dbReference type="InterPro" id="IPR016147">
    <property type="entry name" value="Pili_assmbl_chaperone_N"/>
</dbReference>
<evidence type="ECO:0000313" key="12">
    <source>
        <dbReference type="EMBL" id="PWK86739.1"/>
    </source>
</evidence>
<evidence type="ECO:0000256" key="7">
    <source>
        <dbReference type="ARBA" id="ARBA00023319"/>
    </source>
</evidence>
<feature type="domain" description="Pili assembly chaperone N-terminal" evidence="10">
    <location>
        <begin position="26"/>
        <end position="149"/>
    </location>
</feature>
<evidence type="ECO:0000256" key="5">
    <source>
        <dbReference type="ARBA" id="ARBA00022764"/>
    </source>
</evidence>
<comment type="caution">
    <text evidence="12">The sequence shown here is derived from an EMBL/GenBank/DDBJ whole genome shotgun (WGS) entry which is preliminary data.</text>
</comment>
<feature type="chain" id="PRO_5016451036" evidence="9">
    <location>
        <begin position="25"/>
        <end position="247"/>
    </location>
</feature>
<evidence type="ECO:0000256" key="1">
    <source>
        <dbReference type="ARBA" id="ARBA00004418"/>
    </source>
</evidence>
<evidence type="ECO:0000259" key="10">
    <source>
        <dbReference type="Pfam" id="PF00345"/>
    </source>
</evidence>
<keyword evidence="4 9" id="KW-0732">Signal</keyword>
<keyword evidence="6 8" id="KW-0143">Chaperone</keyword>
<evidence type="ECO:0000259" key="11">
    <source>
        <dbReference type="Pfam" id="PF02753"/>
    </source>
</evidence>
<evidence type="ECO:0000313" key="13">
    <source>
        <dbReference type="Proteomes" id="UP000245812"/>
    </source>
</evidence>
<dbReference type="FunFam" id="2.60.40.10:FF:000458">
    <property type="entry name" value="Molecular chaperone FimC"/>
    <property type="match status" value="1"/>
</dbReference>
<dbReference type="InterPro" id="IPR013783">
    <property type="entry name" value="Ig-like_fold"/>
</dbReference>
<dbReference type="SUPFAM" id="SSF49354">
    <property type="entry name" value="PapD-like"/>
    <property type="match status" value="1"/>
</dbReference>
<evidence type="ECO:0000256" key="4">
    <source>
        <dbReference type="ARBA" id="ARBA00022729"/>
    </source>
</evidence>
<comment type="similarity">
    <text evidence="2 8">Belongs to the periplasmic pilus chaperone family.</text>
</comment>
<dbReference type="PANTHER" id="PTHR30251:SF2">
    <property type="entry name" value="FIMBRIAL CHAPERONE YADV-RELATED"/>
    <property type="match status" value="1"/>
</dbReference>
<evidence type="ECO:0000256" key="3">
    <source>
        <dbReference type="ARBA" id="ARBA00022558"/>
    </source>
</evidence>
<dbReference type="Pfam" id="PF00345">
    <property type="entry name" value="PapD_N"/>
    <property type="match status" value="1"/>
</dbReference>
<dbReference type="PRINTS" id="PR00969">
    <property type="entry name" value="CHAPERONPILI"/>
</dbReference>
<accession>A0A316I179</accession>
<reference evidence="12 13" key="1">
    <citation type="submission" date="2018-05" db="EMBL/GenBank/DDBJ databases">
        <title>Genomic Encyclopedia of Type Strains, Phase IV (KMG-IV): sequencing the most valuable type-strain genomes for metagenomic binning, comparative biology and taxonomic classification.</title>
        <authorList>
            <person name="Goeker M."/>
        </authorList>
    </citation>
    <scope>NUCLEOTIDE SEQUENCE [LARGE SCALE GENOMIC DNA]</scope>
    <source>
        <strain evidence="12 13">DSM 14263</strain>
    </source>
</reference>
<dbReference type="Gene3D" id="2.60.40.10">
    <property type="entry name" value="Immunoglobulins"/>
    <property type="match status" value="2"/>
</dbReference>
<keyword evidence="3" id="KW-1029">Fimbrium biogenesis</keyword>